<dbReference type="GO" id="GO:0016020">
    <property type="term" value="C:membrane"/>
    <property type="evidence" value="ECO:0007669"/>
    <property type="project" value="InterPro"/>
</dbReference>
<feature type="region of interest" description="Disordered" evidence="9">
    <location>
        <begin position="1"/>
        <end position="23"/>
    </location>
</feature>
<evidence type="ECO:0000256" key="7">
    <source>
        <dbReference type="ARBA" id="ARBA00023004"/>
    </source>
</evidence>
<dbReference type="InterPro" id="IPR017511">
    <property type="entry name" value="PQQ_mDH"/>
</dbReference>
<dbReference type="Proteomes" id="UP001139000">
    <property type="component" value="Unassembled WGS sequence"/>
</dbReference>
<sequence>MRLSRFSKPGKSTDPDADWPVYGGNNGGSRYSTLAQINKDNVKNLQLAWSYDTGENKDQQQRSGDMQCQPIVINGIMYGTTPRLKVFAIEAATGKEIWKFDPYADPNVRPRFHPVRGVVYWQDGNDKRILYTAGSTLYAINADNGQLVKEFGKNGEVDFHEGLGDKETYGYDVNNFNIRSTTPGVIYKNLLITGSSVSEGGDALPGHIRAFDVRTGKLAWVFRTIPLPGEYGYETWSKDSYKKLGGANCWAGMVIDEKRGTVFLGTGSPSVDFYGGARKGANLFANCVIALDAATGKRRWHFQTVHHDLWDRDIPCPPNLITVKSKGKTVEAVAQATKDGLIFLFDRDTGKPLFDVKEIPAPTTNALPGEHPWPTQPVPVKPAPFANQTLTEADITTRTPEAHAYVLDRFTNSIKGPKNLPPTLEGSLLYGIGGGAEWGGAAADPNGIMYVNANNMLWWLKMRDAKEKSDGKALSKGNVLFNTNCAACHATDGKSAPATAGTQAYPSLKDIGKRMNSAQIGSLLETGRNRMPSFQHIPKADREELINFLLNMETKPAANDIHAVSDIQKTIADFPHAPPYINNGNIQFRDQDNYPAIKPPWGTLNAIDLNTGEYLWKVTLGEYPELTKQGIPPTGTENHGGPIVTAGGLLFIAATYDEKLRAFDTKTGKVIWEYKLPAGGFATPITYMVNGKQYIAIAAGGARYGLKAGGTYVAFALP</sequence>
<keyword evidence="6" id="KW-0560">Oxidoreductase</keyword>
<dbReference type="RefSeq" id="WP_234655822.1">
    <property type="nucleotide sequence ID" value="NZ_CP094997.1"/>
</dbReference>
<keyword evidence="5" id="KW-0732">Signal</keyword>
<name>A0A9X1PLB5_9BACT</name>
<dbReference type="GO" id="GO:0048038">
    <property type="term" value="F:quinone binding"/>
    <property type="evidence" value="ECO:0007669"/>
    <property type="project" value="InterPro"/>
</dbReference>
<evidence type="ECO:0000256" key="5">
    <source>
        <dbReference type="ARBA" id="ARBA00022729"/>
    </source>
</evidence>
<keyword evidence="4 8" id="KW-0479">Metal-binding</keyword>
<dbReference type="GO" id="GO:0016614">
    <property type="term" value="F:oxidoreductase activity, acting on CH-OH group of donors"/>
    <property type="evidence" value="ECO:0007669"/>
    <property type="project" value="InterPro"/>
</dbReference>
<evidence type="ECO:0000256" key="4">
    <source>
        <dbReference type="ARBA" id="ARBA00022723"/>
    </source>
</evidence>
<dbReference type="SMART" id="SM00564">
    <property type="entry name" value="PQQ"/>
    <property type="match status" value="6"/>
</dbReference>
<dbReference type="Gene3D" id="2.140.10.10">
    <property type="entry name" value="Quinoprotein alcohol dehydrogenase-like superfamily"/>
    <property type="match status" value="2"/>
</dbReference>
<dbReference type="GO" id="GO:0020037">
    <property type="term" value="F:heme binding"/>
    <property type="evidence" value="ECO:0007669"/>
    <property type="project" value="InterPro"/>
</dbReference>
<dbReference type="SUPFAM" id="SSF50998">
    <property type="entry name" value="Quinoprotein alcohol dehydrogenase-like"/>
    <property type="match status" value="1"/>
</dbReference>
<dbReference type="PANTHER" id="PTHR32303">
    <property type="entry name" value="QUINOPROTEIN ALCOHOL DEHYDROGENASE (CYTOCHROME C)"/>
    <property type="match status" value="1"/>
</dbReference>
<dbReference type="Pfam" id="PF13442">
    <property type="entry name" value="Cytochrome_CBB3"/>
    <property type="match status" value="1"/>
</dbReference>
<dbReference type="InterPro" id="IPR009056">
    <property type="entry name" value="Cyt_c-like_dom"/>
</dbReference>
<evidence type="ECO:0000256" key="1">
    <source>
        <dbReference type="ARBA" id="ARBA00001931"/>
    </source>
</evidence>
<dbReference type="InterPro" id="IPR018391">
    <property type="entry name" value="PQQ_b-propeller_rpt"/>
</dbReference>
<dbReference type="GO" id="GO:0009055">
    <property type="term" value="F:electron transfer activity"/>
    <property type="evidence" value="ECO:0007669"/>
    <property type="project" value="InterPro"/>
</dbReference>
<dbReference type="PROSITE" id="PS51007">
    <property type="entry name" value="CYTC"/>
    <property type="match status" value="1"/>
</dbReference>
<evidence type="ECO:0000256" key="9">
    <source>
        <dbReference type="SAM" id="MobiDB-lite"/>
    </source>
</evidence>
<protein>
    <submittedName>
        <fullName evidence="11">PQQ-binding-like beta-propeller repeat protein</fullName>
    </submittedName>
</protein>
<keyword evidence="3 8" id="KW-0349">Heme</keyword>
<comment type="cofactor">
    <cofactor evidence="1">
        <name>pyrroloquinoline quinone</name>
        <dbReference type="ChEBI" id="CHEBI:58442"/>
    </cofactor>
</comment>
<dbReference type="PANTHER" id="PTHR32303:SF4">
    <property type="entry name" value="QUINOPROTEIN GLUCOSE DEHYDROGENASE"/>
    <property type="match status" value="1"/>
</dbReference>
<dbReference type="EMBL" id="JAJTTC010000002">
    <property type="protein sequence ID" value="MCF0062510.1"/>
    <property type="molecule type" value="Genomic_DNA"/>
</dbReference>
<reference evidence="11" key="1">
    <citation type="submission" date="2021-12" db="EMBL/GenBank/DDBJ databases">
        <title>Novel species in genus Dyadobacter.</title>
        <authorList>
            <person name="Ma C."/>
        </authorList>
    </citation>
    <scope>NUCLEOTIDE SEQUENCE</scope>
    <source>
        <strain evidence="11">LJ419</strain>
    </source>
</reference>
<comment type="caution">
    <text evidence="11">The sequence shown here is derived from an EMBL/GenBank/DDBJ whole genome shotgun (WGS) entry which is preliminary data.</text>
</comment>
<dbReference type="InterPro" id="IPR011047">
    <property type="entry name" value="Quinoprotein_ADH-like_sf"/>
</dbReference>
<accession>A0A9X1PLB5</accession>
<evidence type="ECO:0000256" key="3">
    <source>
        <dbReference type="ARBA" id="ARBA00022617"/>
    </source>
</evidence>
<evidence type="ECO:0000256" key="2">
    <source>
        <dbReference type="ARBA" id="ARBA00008156"/>
    </source>
</evidence>
<evidence type="ECO:0000259" key="10">
    <source>
        <dbReference type="PROSITE" id="PS51007"/>
    </source>
</evidence>
<dbReference type="InterPro" id="IPR036909">
    <property type="entry name" value="Cyt_c-like_dom_sf"/>
</dbReference>
<evidence type="ECO:0000313" key="12">
    <source>
        <dbReference type="Proteomes" id="UP001139000"/>
    </source>
</evidence>
<keyword evidence="12" id="KW-1185">Reference proteome</keyword>
<proteinExistence type="inferred from homology"/>
<dbReference type="AlphaFoldDB" id="A0A9X1PLB5"/>
<dbReference type="Pfam" id="PF01011">
    <property type="entry name" value="PQQ"/>
    <property type="match status" value="2"/>
</dbReference>
<dbReference type="GO" id="GO:0046872">
    <property type="term" value="F:metal ion binding"/>
    <property type="evidence" value="ECO:0007669"/>
    <property type="project" value="UniProtKB-KW"/>
</dbReference>
<comment type="similarity">
    <text evidence="2">Belongs to the bacterial PQQ dehydrogenase family.</text>
</comment>
<dbReference type="Gene3D" id="1.10.760.10">
    <property type="entry name" value="Cytochrome c-like domain"/>
    <property type="match status" value="1"/>
</dbReference>
<dbReference type="SUPFAM" id="SSF46626">
    <property type="entry name" value="Cytochrome c"/>
    <property type="match status" value="1"/>
</dbReference>
<evidence type="ECO:0000256" key="8">
    <source>
        <dbReference type="PROSITE-ProRule" id="PRU00433"/>
    </source>
</evidence>
<feature type="domain" description="Cytochrome c" evidence="10">
    <location>
        <begin position="472"/>
        <end position="553"/>
    </location>
</feature>
<evidence type="ECO:0000256" key="6">
    <source>
        <dbReference type="ARBA" id="ARBA00023002"/>
    </source>
</evidence>
<organism evidence="11 12">
    <name type="scientific">Dyadobacter chenwenxiniae</name>
    <dbReference type="NCBI Taxonomy" id="2906456"/>
    <lineage>
        <taxon>Bacteria</taxon>
        <taxon>Pseudomonadati</taxon>
        <taxon>Bacteroidota</taxon>
        <taxon>Cytophagia</taxon>
        <taxon>Cytophagales</taxon>
        <taxon>Spirosomataceae</taxon>
        <taxon>Dyadobacter</taxon>
    </lineage>
</organism>
<dbReference type="CDD" id="cd10280">
    <property type="entry name" value="PQQ_mGDH"/>
    <property type="match status" value="1"/>
</dbReference>
<evidence type="ECO:0000313" key="11">
    <source>
        <dbReference type="EMBL" id="MCF0062510.1"/>
    </source>
</evidence>
<keyword evidence="7 8" id="KW-0408">Iron</keyword>
<dbReference type="InterPro" id="IPR002372">
    <property type="entry name" value="PQQ_rpt_dom"/>
</dbReference>
<gene>
    <name evidence="11" type="ORF">LXM26_13470</name>
</gene>